<evidence type="ECO:0000313" key="2">
    <source>
        <dbReference type="Proteomes" id="UP000452188"/>
    </source>
</evidence>
<sequence length="275" mass="32647">MRVSECYPGLKVGYLILLEKTHLIVAGHNRTAYKCKCDCGKIVTRTALSLHPNAHCGASFHNRKYYHPDGMSKDGFRKVYTTWYKIKSRCEDPNDKDYHNYGARGITLCDEWHELNNFVKWYWEESNHEILSPKYQTVDRIDVNKGYSPTNCRLLTMVQQSNNKRTNKIVEIDGEKLTYSEAARKYNIKKDTVRWRYLHGKRGWDLVDHHDSSKVYVFIDGEEMTLKEISEAYNIPITTLYHWRKHKKDRCEFETKVHNYKEEQSIEHEQELQLS</sequence>
<proteinExistence type="predicted"/>
<dbReference type="RefSeq" id="WP_019253489.1">
    <property type="nucleotide sequence ID" value="NZ_LT600330.1"/>
</dbReference>
<accession>A0AAW9UB60</accession>
<evidence type="ECO:0000313" key="1">
    <source>
        <dbReference type="EMBL" id="MRG74538.1"/>
    </source>
</evidence>
<organism evidence="1 2">
    <name type="scientific">Limosilactobacillus reuteri</name>
    <name type="common">Lactobacillus reuteri</name>
    <dbReference type="NCBI Taxonomy" id="1598"/>
    <lineage>
        <taxon>Bacteria</taxon>
        <taxon>Bacillati</taxon>
        <taxon>Bacillota</taxon>
        <taxon>Bacilli</taxon>
        <taxon>Lactobacillales</taxon>
        <taxon>Lactobacillaceae</taxon>
        <taxon>Limosilactobacillus</taxon>
    </lineage>
</organism>
<dbReference type="EMBL" id="WJMV01000003">
    <property type="protein sequence ID" value="MRG74538.1"/>
    <property type="molecule type" value="Genomic_DNA"/>
</dbReference>
<gene>
    <name evidence="1" type="ORF">GIX79_01925</name>
</gene>
<dbReference type="Proteomes" id="UP000452188">
    <property type="component" value="Unassembled WGS sequence"/>
</dbReference>
<protein>
    <recommendedName>
        <fullName evidence="3">HTH psq-type domain-containing protein</fullName>
    </recommendedName>
</protein>
<reference evidence="1 2" key="1">
    <citation type="submission" date="2019-11" db="EMBL/GenBank/DDBJ databases">
        <title>Draft genome sequence of 12 host-associated Lactobacillus reuteri rodent strains.</title>
        <authorList>
            <person name="Zhang S."/>
            <person name="Ozcam M."/>
            <person name="Van Pijkeren J.P."/>
        </authorList>
    </citation>
    <scope>NUCLEOTIDE SEQUENCE [LARGE SCALE GENOMIC DNA]</scope>
    <source>
        <strain evidence="1 2">6799jm-1</strain>
    </source>
</reference>
<evidence type="ECO:0008006" key="3">
    <source>
        <dbReference type="Google" id="ProtNLM"/>
    </source>
</evidence>
<dbReference type="AlphaFoldDB" id="A0AAW9UB60"/>
<comment type="caution">
    <text evidence="1">The sequence shown here is derived from an EMBL/GenBank/DDBJ whole genome shotgun (WGS) entry which is preliminary data.</text>
</comment>
<name>A0AAW9UB60_LIMRT</name>